<dbReference type="GeneID" id="62874538"/>
<dbReference type="InterPro" id="IPR044068">
    <property type="entry name" value="CB"/>
</dbReference>
<dbReference type="OrthoDB" id="198497at2157"/>
<evidence type="ECO:0000256" key="1">
    <source>
        <dbReference type="ARBA" id="ARBA00022908"/>
    </source>
</evidence>
<dbReference type="InterPro" id="IPR004107">
    <property type="entry name" value="Integrase_SAM-like_N"/>
</dbReference>
<reference evidence="7 8" key="1">
    <citation type="submission" date="2021-01" db="EMBL/GenBank/DDBJ databases">
        <title>Genome Sequence and Methylation Pattern of Haloterrigena salifodinae BOL5-1, An Extremely Halophilic Archaeon from a Bolivian Salt Mine.</title>
        <authorList>
            <person name="DasSarma P."/>
            <person name="Anton B.P."/>
            <person name="DasSarma S.L."/>
            <person name="von Ehrenheim H.A.L."/>
            <person name="Martinez F.L."/>
            <person name="Guzman D."/>
            <person name="Roberts R.J."/>
            <person name="DasSarma S."/>
        </authorList>
    </citation>
    <scope>NUCLEOTIDE SEQUENCE [LARGE SCALE GENOMIC DNA]</scope>
    <source>
        <strain evidence="7 8">BOL5-1</strain>
    </source>
</reference>
<accession>A0A8T8E3J8</accession>
<dbReference type="PROSITE" id="PS51900">
    <property type="entry name" value="CB"/>
    <property type="match status" value="1"/>
</dbReference>
<dbReference type="PANTHER" id="PTHR30349">
    <property type="entry name" value="PHAGE INTEGRASE-RELATED"/>
    <property type="match status" value="1"/>
</dbReference>
<dbReference type="Pfam" id="PF00589">
    <property type="entry name" value="Phage_integrase"/>
    <property type="match status" value="1"/>
</dbReference>
<dbReference type="InterPro" id="IPR050090">
    <property type="entry name" value="Tyrosine_recombinase_XerCD"/>
</dbReference>
<dbReference type="InterPro" id="IPR002104">
    <property type="entry name" value="Integrase_catalytic"/>
</dbReference>
<keyword evidence="1" id="KW-0229">DNA integration</keyword>
<dbReference type="GO" id="GO:0003677">
    <property type="term" value="F:DNA binding"/>
    <property type="evidence" value="ECO:0007669"/>
    <property type="project" value="UniProtKB-UniRule"/>
</dbReference>
<keyword evidence="3" id="KW-0233">DNA recombination</keyword>
<dbReference type="InterPro" id="IPR011010">
    <property type="entry name" value="DNA_brk_join_enz"/>
</dbReference>
<evidence type="ECO:0000313" key="7">
    <source>
        <dbReference type="EMBL" id="QRV16328.1"/>
    </source>
</evidence>
<dbReference type="SUPFAM" id="SSF56349">
    <property type="entry name" value="DNA breaking-rejoining enzymes"/>
    <property type="match status" value="1"/>
</dbReference>
<feature type="domain" description="Tyr recombinase" evidence="5">
    <location>
        <begin position="118"/>
        <end position="334"/>
    </location>
</feature>
<gene>
    <name evidence="7" type="ORF">JMJ58_05400</name>
</gene>
<dbReference type="Pfam" id="PF02899">
    <property type="entry name" value="Phage_int_SAM_1"/>
    <property type="match status" value="1"/>
</dbReference>
<evidence type="ECO:0000256" key="3">
    <source>
        <dbReference type="ARBA" id="ARBA00023172"/>
    </source>
</evidence>
<dbReference type="RefSeq" id="WP_204748636.1">
    <property type="nucleotide sequence ID" value="NZ_CP069188.1"/>
</dbReference>
<evidence type="ECO:0000313" key="8">
    <source>
        <dbReference type="Proteomes" id="UP000637819"/>
    </source>
</evidence>
<keyword evidence="2 4" id="KW-0238">DNA-binding</keyword>
<evidence type="ECO:0000259" key="5">
    <source>
        <dbReference type="PROSITE" id="PS51898"/>
    </source>
</evidence>
<evidence type="ECO:0000256" key="2">
    <source>
        <dbReference type="ARBA" id="ARBA00023125"/>
    </source>
</evidence>
<dbReference type="InterPro" id="IPR010998">
    <property type="entry name" value="Integrase_recombinase_N"/>
</dbReference>
<dbReference type="PROSITE" id="PS51898">
    <property type="entry name" value="TYR_RECOMBINASE"/>
    <property type="match status" value="1"/>
</dbReference>
<keyword evidence="8" id="KW-1185">Reference proteome</keyword>
<sequence length="340" mass="39389">MSNPNDRLEPLTPREAVELYEADRRDEVSDATLQSHGYRLERFVEWCEREDIDNLNDVSGRDIQRFKLYRKQQVSTVTLKSQMDTIRVFLRFCESLDGVRDGVAESVVSPTVDREDNVSGAILPGERAETILSYLDKYRYASTHHVLLRILWETGCRMGAARAIDVEHVDLHDCRIELHHQPESDTPLKNGKRGEREVAISPDTALLIEDYMEETRHDVTDDYGRNPLLTTEYGRLTKNTLRAYVYRLSRPCQYGEGCPVDREPEECEAVESRMSASKCPDSRSPHAIRRGAITHWLSQDVPTEVVSDRMNVTKDVLDEHYDKRSKRERMEQRRGYLDDI</sequence>
<dbReference type="Gene3D" id="1.10.150.130">
    <property type="match status" value="1"/>
</dbReference>
<dbReference type="GO" id="GO:0015074">
    <property type="term" value="P:DNA integration"/>
    <property type="evidence" value="ECO:0007669"/>
    <property type="project" value="UniProtKB-KW"/>
</dbReference>
<protein>
    <submittedName>
        <fullName evidence="7">Site-specific integrase</fullName>
    </submittedName>
</protein>
<dbReference type="KEGG" id="hsal:JMJ58_05400"/>
<dbReference type="GO" id="GO:0006310">
    <property type="term" value="P:DNA recombination"/>
    <property type="evidence" value="ECO:0007669"/>
    <property type="project" value="UniProtKB-KW"/>
</dbReference>
<evidence type="ECO:0000259" key="6">
    <source>
        <dbReference type="PROSITE" id="PS51900"/>
    </source>
</evidence>
<organism evidence="7 8">
    <name type="scientific">Haloterrigena salifodinae</name>
    <dbReference type="NCBI Taxonomy" id="2675099"/>
    <lineage>
        <taxon>Archaea</taxon>
        <taxon>Methanobacteriati</taxon>
        <taxon>Methanobacteriota</taxon>
        <taxon>Stenosarchaea group</taxon>
        <taxon>Halobacteria</taxon>
        <taxon>Halobacteriales</taxon>
        <taxon>Natrialbaceae</taxon>
        <taxon>Haloterrigena</taxon>
    </lineage>
</organism>
<dbReference type="PANTHER" id="PTHR30349:SF41">
    <property type="entry name" value="INTEGRASE_RECOMBINASE PROTEIN MJ0367-RELATED"/>
    <property type="match status" value="1"/>
</dbReference>
<feature type="domain" description="Core-binding (CB)" evidence="6">
    <location>
        <begin position="11"/>
        <end position="94"/>
    </location>
</feature>
<dbReference type="CDD" id="cd00397">
    <property type="entry name" value="DNA_BRE_C"/>
    <property type="match status" value="1"/>
</dbReference>
<dbReference type="InterPro" id="IPR013762">
    <property type="entry name" value="Integrase-like_cat_sf"/>
</dbReference>
<dbReference type="EMBL" id="CP069188">
    <property type="protein sequence ID" value="QRV16328.1"/>
    <property type="molecule type" value="Genomic_DNA"/>
</dbReference>
<name>A0A8T8E3J8_9EURY</name>
<evidence type="ECO:0000256" key="4">
    <source>
        <dbReference type="PROSITE-ProRule" id="PRU01248"/>
    </source>
</evidence>
<dbReference type="AlphaFoldDB" id="A0A8T8E3J8"/>
<dbReference type="Proteomes" id="UP000637819">
    <property type="component" value="Chromosome"/>
</dbReference>
<dbReference type="Gene3D" id="1.10.443.10">
    <property type="entry name" value="Intergrase catalytic core"/>
    <property type="match status" value="1"/>
</dbReference>
<proteinExistence type="predicted"/>